<comment type="caution">
    <text evidence="2">The sequence shown here is derived from an EMBL/GenBank/DDBJ whole genome shotgun (WGS) entry which is preliminary data.</text>
</comment>
<feature type="region of interest" description="Disordered" evidence="1">
    <location>
        <begin position="1"/>
        <end position="26"/>
    </location>
</feature>
<keyword evidence="2" id="KW-0378">Hydrolase</keyword>
<evidence type="ECO:0000313" key="2">
    <source>
        <dbReference type="EMBL" id="KAA2370119.1"/>
    </source>
</evidence>
<feature type="compositionally biased region" description="Basic and acidic residues" evidence="1">
    <location>
        <begin position="1"/>
        <end position="12"/>
    </location>
</feature>
<accession>A0A5B3GAS0</accession>
<reference evidence="2 3" key="1">
    <citation type="journal article" date="2019" name="Nat. Med.">
        <title>A library of human gut bacterial isolates paired with longitudinal multiomics data enables mechanistic microbiome research.</title>
        <authorList>
            <person name="Poyet M."/>
            <person name="Groussin M."/>
            <person name="Gibbons S.M."/>
            <person name="Avila-Pacheco J."/>
            <person name="Jiang X."/>
            <person name="Kearney S.M."/>
            <person name="Perrotta A.R."/>
            <person name="Berdy B."/>
            <person name="Zhao S."/>
            <person name="Lieberman T.D."/>
            <person name="Swanson P.K."/>
            <person name="Smith M."/>
            <person name="Roesemann S."/>
            <person name="Alexander J.E."/>
            <person name="Rich S.A."/>
            <person name="Livny J."/>
            <person name="Vlamakis H."/>
            <person name="Clish C."/>
            <person name="Bullock K."/>
            <person name="Deik A."/>
            <person name="Scott J."/>
            <person name="Pierce K.A."/>
            <person name="Xavier R.J."/>
            <person name="Alm E.J."/>
        </authorList>
    </citation>
    <scope>NUCLEOTIDE SEQUENCE [LARGE SCALE GENOMIC DNA]</scope>
    <source>
        <strain evidence="2 3">BIOML-A2</strain>
    </source>
</reference>
<organism evidence="2 3">
    <name type="scientific">Alistipes shahii</name>
    <dbReference type="NCBI Taxonomy" id="328814"/>
    <lineage>
        <taxon>Bacteria</taxon>
        <taxon>Pseudomonadati</taxon>
        <taxon>Bacteroidota</taxon>
        <taxon>Bacteroidia</taxon>
        <taxon>Bacteroidales</taxon>
        <taxon>Rikenellaceae</taxon>
        <taxon>Alistipes</taxon>
    </lineage>
</organism>
<name>A0A5B3GAS0_9BACT</name>
<dbReference type="GO" id="GO:0016787">
    <property type="term" value="F:hydrolase activity"/>
    <property type="evidence" value="ECO:0007669"/>
    <property type="project" value="UniProtKB-KW"/>
</dbReference>
<proteinExistence type="predicted"/>
<gene>
    <name evidence="2" type="ORF">F2Y13_08205</name>
</gene>
<protein>
    <submittedName>
        <fullName evidence="2">Metal-dependent hydrolase</fullName>
    </submittedName>
</protein>
<dbReference type="EMBL" id="VVXK01000010">
    <property type="protein sequence ID" value="KAA2370119.1"/>
    <property type="molecule type" value="Genomic_DNA"/>
</dbReference>
<dbReference type="SUPFAM" id="SSF56219">
    <property type="entry name" value="DNase I-like"/>
    <property type="match status" value="1"/>
</dbReference>
<dbReference type="InterPro" id="IPR036691">
    <property type="entry name" value="Endo/exonu/phosph_ase_sf"/>
</dbReference>
<dbReference type="Proteomes" id="UP000323567">
    <property type="component" value="Unassembled WGS sequence"/>
</dbReference>
<sequence>MACSSGDKHVDDPDGPDNPGGGDEYEDIQVVNGKVRFYLREAENSVRKAMGTGERAWSKSLVSVNGKSYAVESDENGRYYVEASASSSGTYNAILTNSGSSGWYGSSAYADVKLPYSQFWAATAASLQSYPMYGSYTKENGNKLVFDDAFAVLDLALTGSAKIASVKVENLAESPLAGYANFLPSRGYLSITGGVGFAVLNCTDNGKCVSLESGTPKHFYVMLAPGDYPSGLKITISDSEHRAMEHTLTTAQLTAGKATSVTLKYAPDADLVFYESFDNFVWGGNIMGGQESTGYAPTAEAVTPGTGTGRDGYANSFEKVAYNNPGSAFIQSNTWDEISGKTVGTSHLMSDSYVASRNIADYTYMFRCQEYQGYLACGTGNTGRGIFQTAALKSIDGIRSVKVSFDFCYQYGSTDLLLFQVVNGGMIASASVDGKSIALTADNSGYTSASGRYIVEKSHVTLPSSEAAVKKWHNVEVVVNNATDGTMLYWAGNDVSSGVHGFYVDNIEVRALGEMGRGSDNLRVLYWNIQNGMWSDQANNYNNFVAWVKKYDPDICVWCESATIYKDNTNSAQASSARFLPDGWAALAARYGHAYTAVGGWRDNYPQTITSKYPIETLLKITDSDQAGKPVSHGAAIQRVTVKGRTINIVTLHTWPQAYGFGVGSADQAASAANKEGDKYREFEIKYICAQTVNNPAYASCQDWLMMGDFNSRSRADNWYYGYPENDTRLLVHNHILDHTDLKDIIAERYPGSFISSTYGNARIDYMYASPSMYARIVNALTVMDKWTTATQSPYVSNFYDPSDHRPILADFELKQ</sequence>
<dbReference type="Gene3D" id="3.60.10.10">
    <property type="entry name" value="Endonuclease/exonuclease/phosphatase"/>
    <property type="match status" value="1"/>
</dbReference>
<evidence type="ECO:0000313" key="3">
    <source>
        <dbReference type="Proteomes" id="UP000323567"/>
    </source>
</evidence>
<evidence type="ECO:0000256" key="1">
    <source>
        <dbReference type="SAM" id="MobiDB-lite"/>
    </source>
</evidence>
<dbReference type="AlphaFoldDB" id="A0A5B3GAS0"/>